<dbReference type="Proteomes" id="UP000228687">
    <property type="component" value="Unassembled WGS sequence"/>
</dbReference>
<name>A0A2H0YYC5_9BACT</name>
<evidence type="ECO:0000313" key="2">
    <source>
        <dbReference type="EMBL" id="PIS43491.1"/>
    </source>
</evidence>
<sequence>MLHLDAADESLRSIASLVANGTMQNSNGSDIVVDACRVKTSYIGDCSVSVGTFSKPMTYPEHCHNSWEIVVVVSGLYTIEIDGVTRHLLPLDYLAIPAYTTHRIECIEPGEILGICIPPDETYAKSRK</sequence>
<reference evidence="3" key="1">
    <citation type="submission" date="2017-09" db="EMBL/GenBank/DDBJ databases">
        <title>Depth-based differentiation of microbial function through sediment-hosted aquifers and enrichment of novel symbionts in the deep terrestrial subsurface.</title>
        <authorList>
            <person name="Probst A.J."/>
            <person name="Ladd B."/>
            <person name="Jarett J.K."/>
            <person name="Geller-Mcgrath D.E."/>
            <person name="Sieber C.M.K."/>
            <person name="Emerson J.B."/>
            <person name="Anantharaman K."/>
            <person name="Thomas B.C."/>
            <person name="Malmstrom R."/>
            <person name="Stieglmeier M."/>
            <person name="Klingl A."/>
            <person name="Woyke T."/>
            <person name="Ryan C.M."/>
            <person name="Banfield J.F."/>
        </authorList>
    </citation>
    <scope>NUCLEOTIDE SEQUENCE [LARGE SCALE GENOMIC DNA]</scope>
</reference>
<feature type="domain" description="Cupin type-2" evidence="1">
    <location>
        <begin position="59"/>
        <end position="111"/>
    </location>
</feature>
<comment type="caution">
    <text evidence="2">The sequence shown here is derived from an EMBL/GenBank/DDBJ whole genome shotgun (WGS) entry which is preliminary data.</text>
</comment>
<dbReference type="InterPro" id="IPR013096">
    <property type="entry name" value="Cupin_2"/>
</dbReference>
<evidence type="ECO:0000259" key="1">
    <source>
        <dbReference type="Pfam" id="PF07883"/>
    </source>
</evidence>
<dbReference type="AlphaFoldDB" id="A0A2H0YYC5"/>
<dbReference type="InterPro" id="IPR011051">
    <property type="entry name" value="RmlC_Cupin_sf"/>
</dbReference>
<dbReference type="SUPFAM" id="SSF51182">
    <property type="entry name" value="RmlC-like cupins"/>
    <property type="match status" value="1"/>
</dbReference>
<dbReference type="InterPro" id="IPR014710">
    <property type="entry name" value="RmlC-like_jellyroll"/>
</dbReference>
<dbReference type="Pfam" id="PF07883">
    <property type="entry name" value="Cupin_2"/>
    <property type="match status" value="1"/>
</dbReference>
<evidence type="ECO:0000313" key="3">
    <source>
        <dbReference type="Proteomes" id="UP000228687"/>
    </source>
</evidence>
<proteinExistence type="predicted"/>
<accession>A0A2H0YYC5</accession>
<organism evidence="2 3">
    <name type="scientific">Candidatus Kaiserbacteria bacterium CG08_land_8_20_14_0_20_50_21</name>
    <dbReference type="NCBI Taxonomy" id="1974604"/>
    <lineage>
        <taxon>Bacteria</taxon>
        <taxon>Candidatus Kaiseribacteriota</taxon>
    </lineage>
</organism>
<dbReference type="Gene3D" id="2.60.120.10">
    <property type="entry name" value="Jelly Rolls"/>
    <property type="match status" value="1"/>
</dbReference>
<protein>
    <recommendedName>
        <fullName evidence="1">Cupin type-2 domain-containing protein</fullName>
    </recommendedName>
</protein>
<gene>
    <name evidence="2" type="ORF">COT23_01020</name>
</gene>
<dbReference type="EMBL" id="PEXT01000020">
    <property type="protein sequence ID" value="PIS43491.1"/>
    <property type="molecule type" value="Genomic_DNA"/>
</dbReference>